<evidence type="ECO:0000256" key="4">
    <source>
        <dbReference type="SAM" id="MobiDB-lite"/>
    </source>
</evidence>
<evidence type="ECO:0000259" key="6">
    <source>
        <dbReference type="PROSITE" id="PS50113"/>
    </source>
</evidence>
<feature type="transmembrane region" description="Helical" evidence="5">
    <location>
        <begin position="171"/>
        <end position="189"/>
    </location>
</feature>
<dbReference type="PROSITE" id="PS50113">
    <property type="entry name" value="PAC"/>
    <property type="match status" value="1"/>
</dbReference>
<accession>A0ABV7KXG2</accession>
<evidence type="ECO:0000313" key="9">
    <source>
        <dbReference type="Proteomes" id="UP001595528"/>
    </source>
</evidence>
<dbReference type="Gene3D" id="3.30.450.20">
    <property type="entry name" value="PAS domain"/>
    <property type="match status" value="1"/>
</dbReference>
<dbReference type="NCBIfam" id="TIGR00229">
    <property type="entry name" value="sensory_box"/>
    <property type="match status" value="1"/>
</dbReference>
<organism evidence="8 9">
    <name type="scientific">Marinibaculum pumilum</name>
    <dbReference type="NCBI Taxonomy" id="1766165"/>
    <lineage>
        <taxon>Bacteria</taxon>
        <taxon>Pseudomonadati</taxon>
        <taxon>Pseudomonadota</taxon>
        <taxon>Alphaproteobacteria</taxon>
        <taxon>Rhodospirillales</taxon>
        <taxon>Rhodospirillaceae</taxon>
        <taxon>Marinibaculum</taxon>
    </lineage>
</organism>
<protein>
    <recommendedName>
        <fullName evidence="1">diguanylate cyclase</fullName>
        <ecNumber evidence="1">2.7.7.65</ecNumber>
    </recommendedName>
</protein>
<feature type="transmembrane region" description="Helical" evidence="5">
    <location>
        <begin position="220"/>
        <end position="242"/>
    </location>
</feature>
<evidence type="ECO:0000256" key="5">
    <source>
        <dbReference type="SAM" id="Phobius"/>
    </source>
</evidence>
<feature type="coiled-coil region" evidence="3">
    <location>
        <begin position="262"/>
        <end position="289"/>
    </location>
</feature>
<feature type="transmembrane region" description="Helical" evidence="5">
    <location>
        <begin position="144"/>
        <end position="165"/>
    </location>
</feature>
<name>A0ABV7KXG2_9PROT</name>
<gene>
    <name evidence="8" type="ORF">ACFOGJ_07515</name>
</gene>
<dbReference type="Gene3D" id="3.30.70.270">
    <property type="match status" value="1"/>
</dbReference>
<dbReference type="InterPro" id="IPR013655">
    <property type="entry name" value="PAS_fold_3"/>
</dbReference>
<dbReference type="Pfam" id="PF00990">
    <property type="entry name" value="GGDEF"/>
    <property type="match status" value="1"/>
</dbReference>
<reference evidence="9" key="1">
    <citation type="journal article" date="2019" name="Int. J. Syst. Evol. Microbiol.">
        <title>The Global Catalogue of Microorganisms (GCM) 10K type strain sequencing project: providing services to taxonomists for standard genome sequencing and annotation.</title>
        <authorList>
            <consortium name="The Broad Institute Genomics Platform"/>
            <consortium name="The Broad Institute Genome Sequencing Center for Infectious Disease"/>
            <person name="Wu L."/>
            <person name="Ma J."/>
        </authorList>
    </citation>
    <scope>NUCLEOTIDE SEQUENCE [LARGE SCALE GENOMIC DNA]</scope>
    <source>
        <strain evidence="9">KCTC 42964</strain>
    </source>
</reference>
<keyword evidence="5" id="KW-1133">Transmembrane helix</keyword>
<sequence length="599" mass="65395">MPARRDSISSGGAPTGSGPRTGPERRHAAGTSGNAQQPGGRNGWPGHGGRGGGTAPLPDPARDPGQELKVENIRTLFDITRSTSLLPVLAFAAMLAPFIGSIDWIWPVAILVPYVLNVIAFEVLRDHYRRHRDETQVVLRCADIFAVLNGIAGCLWSAMATVLLLQGDLLSSVYLGTIIVALGVSSAISRAAFLPAVYAFVLPLFMPLILFIAISDDSRMQLLGLLAIMVLGNAFAFAHGMYRRHCRLLQLKLENVELVDGLGRARDAAERARREARESEHQLRLLSDNLPGVIIRLVRETDGSYTVPFVSAGVKPLLGVTADDVVATPQALMRRILQDDRARVIRALRQSADTLGVLNVSARALDADDDERWLSWTAQPRPRADGAVVWEGAIVDITERHQLEEELRRLAMVDSLTGVANRRHFEEMGERELSRLGRVRDPLCVLLLDADHFKRVNDRYGHHVGDIVLRRIAEVCTRQIRTVDAIGRLGGEEFGLLLPNTALEGARVMAERIRRAIAAERIVVDGETIRVTVSIGGTQVDPCESTIKAAMQRADEAMYRAKQEGRNRVAMEAPGLIEPPANAVTELPPPRGASRAAGT</sequence>
<proteinExistence type="predicted"/>
<dbReference type="CDD" id="cd00130">
    <property type="entry name" value="PAS"/>
    <property type="match status" value="1"/>
</dbReference>
<comment type="caution">
    <text evidence="8">The sequence shown here is derived from an EMBL/GenBank/DDBJ whole genome shotgun (WGS) entry which is preliminary data.</text>
</comment>
<dbReference type="InterPro" id="IPR029787">
    <property type="entry name" value="Nucleotide_cyclase"/>
</dbReference>
<feature type="region of interest" description="Disordered" evidence="4">
    <location>
        <begin position="571"/>
        <end position="599"/>
    </location>
</feature>
<dbReference type="PROSITE" id="PS50887">
    <property type="entry name" value="GGDEF"/>
    <property type="match status" value="1"/>
</dbReference>
<feature type="transmembrane region" description="Helical" evidence="5">
    <location>
        <begin position="79"/>
        <end position="98"/>
    </location>
</feature>
<dbReference type="SUPFAM" id="SSF55785">
    <property type="entry name" value="PYP-like sensor domain (PAS domain)"/>
    <property type="match status" value="1"/>
</dbReference>
<dbReference type="PANTHER" id="PTHR45138:SF9">
    <property type="entry name" value="DIGUANYLATE CYCLASE DGCM-RELATED"/>
    <property type="match status" value="1"/>
</dbReference>
<dbReference type="InterPro" id="IPR000014">
    <property type="entry name" value="PAS"/>
</dbReference>
<dbReference type="InterPro" id="IPR035965">
    <property type="entry name" value="PAS-like_dom_sf"/>
</dbReference>
<dbReference type="NCBIfam" id="TIGR00254">
    <property type="entry name" value="GGDEF"/>
    <property type="match status" value="1"/>
</dbReference>
<dbReference type="InterPro" id="IPR050469">
    <property type="entry name" value="Diguanylate_Cyclase"/>
</dbReference>
<feature type="compositionally biased region" description="Gly residues" evidence="4">
    <location>
        <begin position="40"/>
        <end position="54"/>
    </location>
</feature>
<keyword evidence="9" id="KW-1185">Reference proteome</keyword>
<dbReference type="Pfam" id="PF08447">
    <property type="entry name" value="PAS_3"/>
    <property type="match status" value="1"/>
</dbReference>
<evidence type="ECO:0000256" key="3">
    <source>
        <dbReference type="SAM" id="Coils"/>
    </source>
</evidence>
<feature type="transmembrane region" description="Helical" evidence="5">
    <location>
        <begin position="196"/>
        <end position="214"/>
    </location>
</feature>
<feature type="transmembrane region" description="Helical" evidence="5">
    <location>
        <begin position="104"/>
        <end position="124"/>
    </location>
</feature>
<evidence type="ECO:0000259" key="7">
    <source>
        <dbReference type="PROSITE" id="PS50887"/>
    </source>
</evidence>
<keyword evidence="5" id="KW-0472">Membrane</keyword>
<dbReference type="InterPro" id="IPR043128">
    <property type="entry name" value="Rev_trsase/Diguanyl_cyclase"/>
</dbReference>
<dbReference type="InterPro" id="IPR000700">
    <property type="entry name" value="PAS-assoc_C"/>
</dbReference>
<feature type="domain" description="GGDEF" evidence="7">
    <location>
        <begin position="441"/>
        <end position="574"/>
    </location>
</feature>
<comment type="catalytic activity">
    <reaction evidence="2">
        <text>2 GTP = 3',3'-c-di-GMP + 2 diphosphate</text>
        <dbReference type="Rhea" id="RHEA:24898"/>
        <dbReference type="ChEBI" id="CHEBI:33019"/>
        <dbReference type="ChEBI" id="CHEBI:37565"/>
        <dbReference type="ChEBI" id="CHEBI:58805"/>
        <dbReference type="EC" id="2.7.7.65"/>
    </reaction>
</comment>
<dbReference type="SUPFAM" id="SSF55073">
    <property type="entry name" value="Nucleotide cyclase"/>
    <property type="match status" value="1"/>
</dbReference>
<feature type="region of interest" description="Disordered" evidence="4">
    <location>
        <begin position="1"/>
        <end position="65"/>
    </location>
</feature>
<dbReference type="EMBL" id="JBHRTR010000019">
    <property type="protein sequence ID" value="MFC3227071.1"/>
    <property type="molecule type" value="Genomic_DNA"/>
</dbReference>
<feature type="domain" description="PAC" evidence="6">
    <location>
        <begin position="358"/>
        <end position="409"/>
    </location>
</feature>
<dbReference type="SMART" id="SM00267">
    <property type="entry name" value="GGDEF"/>
    <property type="match status" value="1"/>
</dbReference>
<evidence type="ECO:0000256" key="1">
    <source>
        <dbReference type="ARBA" id="ARBA00012528"/>
    </source>
</evidence>
<dbReference type="PANTHER" id="PTHR45138">
    <property type="entry name" value="REGULATORY COMPONENTS OF SENSORY TRANSDUCTION SYSTEM"/>
    <property type="match status" value="1"/>
</dbReference>
<dbReference type="InterPro" id="IPR000160">
    <property type="entry name" value="GGDEF_dom"/>
</dbReference>
<dbReference type="EC" id="2.7.7.65" evidence="1"/>
<dbReference type="Proteomes" id="UP001595528">
    <property type="component" value="Unassembled WGS sequence"/>
</dbReference>
<evidence type="ECO:0000313" key="8">
    <source>
        <dbReference type="EMBL" id="MFC3227071.1"/>
    </source>
</evidence>
<keyword evidence="5" id="KW-0812">Transmembrane</keyword>
<dbReference type="CDD" id="cd01949">
    <property type="entry name" value="GGDEF"/>
    <property type="match status" value="1"/>
</dbReference>
<dbReference type="RefSeq" id="WP_379899232.1">
    <property type="nucleotide sequence ID" value="NZ_JBHRTR010000019.1"/>
</dbReference>
<keyword evidence="3" id="KW-0175">Coiled coil</keyword>
<evidence type="ECO:0000256" key="2">
    <source>
        <dbReference type="ARBA" id="ARBA00034247"/>
    </source>
</evidence>